<name>A0A075B3K6_ROZAC</name>
<keyword evidence="4" id="KW-0804">Transcription</keyword>
<evidence type="ECO:0000256" key="4">
    <source>
        <dbReference type="ARBA" id="ARBA00023163"/>
    </source>
</evidence>
<dbReference type="OrthoDB" id="1898716at2759"/>
<evidence type="ECO:0000313" key="7">
    <source>
        <dbReference type="EMBL" id="EPZ36982.1"/>
    </source>
</evidence>
<reference evidence="7 8" key="1">
    <citation type="journal article" date="2013" name="Curr. Biol.">
        <title>Shared signatures of parasitism and phylogenomics unite Cryptomycota and microsporidia.</title>
        <authorList>
            <person name="James T.Y."/>
            <person name="Pelin A."/>
            <person name="Bonen L."/>
            <person name="Ahrendt S."/>
            <person name="Sain D."/>
            <person name="Corradi N."/>
            <person name="Stajich J.E."/>
        </authorList>
    </citation>
    <scope>NUCLEOTIDE SEQUENCE [LARGE SCALE GENOMIC DNA]</scope>
    <source>
        <strain evidence="7 8">CSF55</strain>
    </source>
</reference>
<evidence type="ECO:0000256" key="1">
    <source>
        <dbReference type="ARBA" id="ARBA00004123"/>
    </source>
</evidence>
<dbReference type="Gene3D" id="3.40.1810.10">
    <property type="entry name" value="Transcription factor, MADS-box"/>
    <property type="match status" value="1"/>
</dbReference>
<dbReference type="EMBL" id="KE560384">
    <property type="protein sequence ID" value="EPZ36982.1"/>
    <property type="molecule type" value="Genomic_DNA"/>
</dbReference>
<dbReference type="GO" id="GO:0005634">
    <property type="term" value="C:nucleus"/>
    <property type="evidence" value="ECO:0007669"/>
    <property type="project" value="UniProtKB-SubCell"/>
</dbReference>
<evidence type="ECO:0000256" key="3">
    <source>
        <dbReference type="ARBA" id="ARBA00023125"/>
    </source>
</evidence>
<sequence>MGRKKIKIQSITDDRNRQVKTLPQLFLVLCDCEIAVIIFSPNNKLIQYASTDMDKILLKYTEYSEPNESRNNEDVILLLNFHKFKSLLAKNEDGEDFNDEVNDIMQLKIKARPAEKEIDKLLRTQVAPTHPMPIMMSHAQQKQVVAPSASSSNPATASNSRELNKLFIQPPTSNQNMNNRLPSPSSFYPDLMPTAEITSPMGYLNTPSNHSSFSWAMVSPTNKAPVANAEKTEA</sequence>
<dbReference type="SMART" id="SM00432">
    <property type="entry name" value="MADS"/>
    <property type="match status" value="1"/>
</dbReference>
<keyword evidence="3" id="KW-0238">DNA-binding</keyword>
<dbReference type="GO" id="GO:0046983">
    <property type="term" value="F:protein dimerization activity"/>
    <property type="evidence" value="ECO:0007669"/>
    <property type="project" value="InterPro"/>
</dbReference>
<dbReference type="InterPro" id="IPR036879">
    <property type="entry name" value="TF_MADSbox_sf"/>
</dbReference>
<comment type="subcellular location">
    <subcellularLocation>
        <location evidence="1">Nucleus</location>
    </subcellularLocation>
</comment>
<dbReference type="InterPro" id="IPR002100">
    <property type="entry name" value="TF_MADSbox"/>
</dbReference>
<dbReference type="HOGENOM" id="CLU_1185598_0_0_1"/>
<proteinExistence type="predicted"/>
<dbReference type="STRING" id="988480.A0A075B3K6"/>
<evidence type="ECO:0000256" key="5">
    <source>
        <dbReference type="ARBA" id="ARBA00023242"/>
    </source>
</evidence>
<accession>A0A075B3K6</accession>
<dbReference type="AlphaFoldDB" id="A0A075B3K6"/>
<organism evidence="7 8">
    <name type="scientific">Rozella allomycis (strain CSF55)</name>
    <dbReference type="NCBI Taxonomy" id="988480"/>
    <lineage>
        <taxon>Eukaryota</taxon>
        <taxon>Fungi</taxon>
        <taxon>Fungi incertae sedis</taxon>
        <taxon>Cryptomycota</taxon>
        <taxon>Cryptomycota incertae sedis</taxon>
        <taxon>Rozella</taxon>
    </lineage>
</organism>
<dbReference type="GO" id="GO:0003677">
    <property type="term" value="F:DNA binding"/>
    <property type="evidence" value="ECO:0007669"/>
    <property type="project" value="UniProtKB-KW"/>
</dbReference>
<gene>
    <name evidence="7" type="ORF">O9G_001427</name>
</gene>
<evidence type="ECO:0000259" key="6">
    <source>
        <dbReference type="PROSITE" id="PS50066"/>
    </source>
</evidence>
<dbReference type="SUPFAM" id="SSF55455">
    <property type="entry name" value="SRF-like"/>
    <property type="match status" value="1"/>
</dbReference>
<feature type="domain" description="MADS-box" evidence="6">
    <location>
        <begin position="1"/>
        <end position="52"/>
    </location>
</feature>
<evidence type="ECO:0000256" key="2">
    <source>
        <dbReference type="ARBA" id="ARBA00023015"/>
    </source>
</evidence>
<dbReference type="Proteomes" id="UP000030755">
    <property type="component" value="Unassembled WGS sequence"/>
</dbReference>
<protein>
    <recommendedName>
        <fullName evidence="6">MADS-box domain-containing protein</fullName>
    </recommendedName>
</protein>
<evidence type="ECO:0000313" key="8">
    <source>
        <dbReference type="Proteomes" id="UP000030755"/>
    </source>
</evidence>
<keyword evidence="8" id="KW-1185">Reference proteome</keyword>
<dbReference type="PROSITE" id="PS50066">
    <property type="entry name" value="MADS_BOX_2"/>
    <property type="match status" value="1"/>
</dbReference>
<dbReference type="GO" id="GO:0045944">
    <property type="term" value="P:positive regulation of transcription by RNA polymerase II"/>
    <property type="evidence" value="ECO:0007669"/>
    <property type="project" value="UniProtKB-ARBA"/>
</dbReference>
<keyword evidence="5" id="KW-0539">Nucleus</keyword>
<keyword evidence="2" id="KW-0805">Transcription regulation</keyword>